<reference evidence="4 5" key="1">
    <citation type="submission" date="2023-07" db="EMBL/GenBank/DDBJ databases">
        <title>Sorghum-associated microbial communities from plants grown in Nebraska, USA.</title>
        <authorList>
            <person name="Schachtman D."/>
        </authorList>
    </citation>
    <scope>NUCLEOTIDE SEQUENCE [LARGE SCALE GENOMIC DNA]</scope>
    <source>
        <strain evidence="4 5">3262</strain>
    </source>
</reference>
<dbReference type="EC" id="4.2.1.7" evidence="4"/>
<keyword evidence="4" id="KW-0378">Hydrolase</keyword>
<evidence type="ECO:0000256" key="1">
    <source>
        <dbReference type="ARBA" id="ARBA00010986"/>
    </source>
</evidence>
<dbReference type="GO" id="GO:0016787">
    <property type="term" value="F:hydrolase activity"/>
    <property type="evidence" value="ECO:0007669"/>
    <property type="project" value="UniProtKB-KW"/>
</dbReference>
<keyword evidence="5" id="KW-1185">Reference proteome</keyword>
<keyword evidence="2 4" id="KW-0456">Lyase</keyword>
<sequence>MKQRIIKVHPADNVLVALADLQAGEEVTYNNNRYKILEFVPAKHKFAIADIPQGGEIIMYGVLVGKAQSHIPVGGLLSTGNVVHAANSFLTGSSHTDWHKPDVSKWQNQTFNGYHREDGSVGTANYWLVIPMVFCENRNIEVLQEALVKPLGYGRKKTYEIKAQQLISKIKAGGQIEEVLYTEINGDTTRASGDKLFPNVDGIKFLSHTGGCGGTRQDATTLCGLLAGYITHPNVAGATVLSLGCQNAEVRILQEEINKRSPQFNKPLYILDQQKTGKEADLLELAIRQTLAGLMQANANTRKPAPLSKLVIGLECGGSDGFSGISANPAIGYTSDLLVALGGSVILAEFPELCGVEQNLIDRCLDKNNAERFASLVRSYSQRAEEAGSGFYMNPSPGNIKDGLITDAIKSAGAAKKGGTSPVADVLDYPEKVTKPGLNLLCTPGNDVESTTAEVGSGANIVLFTTGLGTPTGNPVTPVIKIATNTTLFNRMSDIIDINTGTIVEGDETIEQAGERILDYVVKVASGEIEVSAVRHGQDDFIPWKRGVSL</sequence>
<organism evidence="4 5">
    <name type="scientific">Mucilaginibacter pocheonensis</name>
    <dbReference type="NCBI Taxonomy" id="398050"/>
    <lineage>
        <taxon>Bacteria</taxon>
        <taxon>Pseudomonadati</taxon>
        <taxon>Bacteroidota</taxon>
        <taxon>Sphingobacteriia</taxon>
        <taxon>Sphingobacteriales</taxon>
        <taxon>Sphingobacteriaceae</taxon>
        <taxon>Mucilaginibacter</taxon>
    </lineage>
</organism>
<dbReference type="GO" id="GO:0008789">
    <property type="term" value="F:altronate dehydratase activity"/>
    <property type="evidence" value="ECO:0007669"/>
    <property type="project" value="UniProtKB-EC"/>
</dbReference>
<dbReference type="CDD" id="cd11613">
    <property type="entry name" value="SAF_AH_GD"/>
    <property type="match status" value="1"/>
</dbReference>
<dbReference type="Gene3D" id="2.30.130.110">
    <property type="match status" value="1"/>
</dbReference>
<proteinExistence type="inferred from homology"/>
<dbReference type="RefSeq" id="WP_310099319.1">
    <property type="nucleotide sequence ID" value="NZ_JAVDUU010000004.1"/>
</dbReference>
<dbReference type="Pfam" id="PF04295">
    <property type="entry name" value="GD_AH_second"/>
    <property type="match status" value="1"/>
</dbReference>
<dbReference type="InterPro" id="IPR013974">
    <property type="entry name" value="SAF"/>
</dbReference>
<dbReference type="Pfam" id="PF08666">
    <property type="entry name" value="SAF"/>
    <property type="match status" value="1"/>
</dbReference>
<dbReference type="EMBL" id="JAVDUU010000004">
    <property type="protein sequence ID" value="MDR6944018.1"/>
    <property type="molecule type" value="Genomic_DNA"/>
</dbReference>
<evidence type="ECO:0000259" key="3">
    <source>
        <dbReference type="SMART" id="SM00858"/>
    </source>
</evidence>
<dbReference type="InterPro" id="IPR048332">
    <property type="entry name" value="GD_AH_C"/>
</dbReference>
<dbReference type="InterPro" id="IPR007392">
    <property type="entry name" value="GD_AH_second"/>
</dbReference>
<dbReference type="Pfam" id="PF20629">
    <property type="entry name" value="GD_AH_C"/>
    <property type="match status" value="1"/>
</dbReference>
<feature type="domain" description="SAF" evidence="3">
    <location>
        <begin position="12"/>
        <end position="83"/>
    </location>
</feature>
<comment type="similarity">
    <text evidence="1">Belongs to the UxaA family.</text>
</comment>
<accession>A0ABU1TFA8</accession>
<dbReference type="InterPro" id="IPR044144">
    <property type="entry name" value="SAF_UxaA/GarD"/>
</dbReference>
<name>A0ABU1TFA8_9SPHI</name>
<dbReference type="InterPro" id="IPR052172">
    <property type="entry name" value="UxaA_altronate/galactarate_dh"/>
</dbReference>
<evidence type="ECO:0000313" key="5">
    <source>
        <dbReference type="Proteomes" id="UP001247620"/>
    </source>
</evidence>
<dbReference type="SMART" id="SM00858">
    <property type="entry name" value="SAF"/>
    <property type="match status" value="1"/>
</dbReference>
<protein>
    <submittedName>
        <fullName evidence="4">Altronate hydrolase</fullName>
        <ecNumber evidence="4">4.2.1.7</ecNumber>
    </submittedName>
</protein>
<dbReference type="Proteomes" id="UP001247620">
    <property type="component" value="Unassembled WGS sequence"/>
</dbReference>
<comment type="caution">
    <text evidence="4">The sequence shown here is derived from an EMBL/GenBank/DDBJ whole genome shotgun (WGS) entry which is preliminary data.</text>
</comment>
<gene>
    <name evidence="4" type="ORF">J2W55_003878</name>
</gene>
<dbReference type="PANTHER" id="PTHR30536">
    <property type="entry name" value="ALTRONATE/GALACTARATE DEHYDRATASE"/>
    <property type="match status" value="1"/>
</dbReference>
<dbReference type="PANTHER" id="PTHR30536:SF5">
    <property type="entry name" value="ALTRONATE DEHYDRATASE"/>
    <property type="match status" value="1"/>
</dbReference>
<evidence type="ECO:0000313" key="4">
    <source>
        <dbReference type="EMBL" id="MDR6944018.1"/>
    </source>
</evidence>
<evidence type="ECO:0000256" key="2">
    <source>
        <dbReference type="ARBA" id="ARBA00023239"/>
    </source>
</evidence>